<dbReference type="GO" id="GO:0003700">
    <property type="term" value="F:DNA-binding transcription factor activity"/>
    <property type="evidence" value="ECO:0007669"/>
    <property type="project" value="InterPro"/>
</dbReference>
<dbReference type="InterPro" id="IPR009057">
    <property type="entry name" value="Homeodomain-like_sf"/>
</dbReference>
<dbReference type="GO" id="GO:0000155">
    <property type="term" value="F:phosphorelay sensor kinase activity"/>
    <property type="evidence" value="ECO:0007669"/>
    <property type="project" value="InterPro"/>
</dbReference>
<gene>
    <name evidence="11" type="ORF">GJR95_36060</name>
</gene>
<dbReference type="SUPFAM" id="SSF63829">
    <property type="entry name" value="Calcium-dependent phosphotriesterase"/>
    <property type="match status" value="1"/>
</dbReference>
<keyword evidence="4" id="KW-0805">Transcription regulation</keyword>
<evidence type="ECO:0000256" key="1">
    <source>
        <dbReference type="ARBA" id="ARBA00000085"/>
    </source>
</evidence>
<dbReference type="EMBL" id="CP045997">
    <property type="protein sequence ID" value="QHW00105.1"/>
    <property type="molecule type" value="Genomic_DNA"/>
</dbReference>
<dbReference type="Pfam" id="PF07495">
    <property type="entry name" value="Y_Y_Y"/>
    <property type="match status" value="1"/>
</dbReference>
<dbReference type="SUPFAM" id="SSF52172">
    <property type="entry name" value="CheY-like"/>
    <property type="match status" value="1"/>
</dbReference>
<evidence type="ECO:0000256" key="4">
    <source>
        <dbReference type="ARBA" id="ARBA00023015"/>
    </source>
</evidence>
<evidence type="ECO:0000313" key="12">
    <source>
        <dbReference type="Proteomes" id="UP000464577"/>
    </source>
</evidence>
<dbReference type="SUPFAM" id="SSF47384">
    <property type="entry name" value="Homodimeric domain of signal transducing histidine kinase"/>
    <property type="match status" value="1"/>
</dbReference>
<dbReference type="SUPFAM" id="SSF46689">
    <property type="entry name" value="Homeodomain-like"/>
    <property type="match status" value="1"/>
</dbReference>
<dbReference type="Gene3D" id="2.60.40.10">
    <property type="entry name" value="Immunoglobulins"/>
    <property type="match status" value="1"/>
</dbReference>
<dbReference type="EC" id="2.7.13.3" evidence="2"/>
<dbReference type="PRINTS" id="PR00032">
    <property type="entry name" value="HTHARAC"/>
</dbReference>
<dbReference type="PANTHER" id="PTHR43547">
    <property type="entry name" value="TWO-COMPONENT HISTIDINE KINASE"/>
    <property type="match status" value="1"/>
</dbReference>
<evidence type="ECO:0000256" key="5">
    <source>
        <dbReference type="ARBA" id="ARBA00023125"/>
    </source>
</evidence>
<dbReference type="InterPro" id="IPR015943">
    <property type="entry name" value="WD40/YVTN_repeat-like_dom_sf"/>
</dbReference>
<dbReference type="GO" id="GO:0043565">
    <property type="term" value="F:sequence-specific DNA binding"/>
    <property type="evidence" value="ECO:0007669"/>
    <property type="project" value="InterPro"/>
</dbReference>
<evidence type="ECO:0000256" key="8">
    <source>
        <dbReference type="SAM" id="Phobius"/>
    </source>
</evidence>
<dbReference type="InterPro" id="IPR003661">
    <property type="entry name" value="HisK_dim/P_dom"/>
</dbReference>
<feature type="domain" description="HTH araC/xylS-type" evidence="9">
    <location>
        <begin position="1269"/>
        <end position="1365"/>
    </location>
</feature>
<dbReference type="Pfam" id="PF00072">
    <property type="entry name" value="Response_reg"/>
    <property type="match status" value="1"/>
</dbReference>
<dbReference type="InterPro" id="IPR018062">
    <property type="entry name" value="HTH_AraC-typ_CS"/>
</dbReference>
<sequence>MIVRIQIHIAGIMVMQQKIYFRLHFLTLILLIVSLLLSIVSTSEAQNFYFNALTSEHGLSHNSVFSIKQDHKGFIWFGTRAGISRYDSQRLKNYPLNDTDPSAEGARVNCLYTVGHELWVGTATGLFRYLFDKDEFVPVSLGKKSVNVLGIQRVSTGDLWIGSQDGIYILSERGLVRQILPGQLVHDICEFRKGSFLILHNNTPCIINSTGETIITLPIDGDNHRKSHTLRNHKLFKDRRGAIWLSTENDLLQLDENAMIFRSLEWFSRLVRGRVRIIRTVVEDLAGNVWIGSEAGIIMVDSQRQTARSYDKSFTASPYGLTDRAVYSSFVSRDGIVWLGTYFGGVNYTKPIGISFEHLFPATDGQTIAGKAISQLAIDGQDRLWVGTEDGGISIQDRVTGRYTYHNRANGLSDNNIHAILIDKSGVAWVGTFLGGLNRIDPVTGKKKVFLHNPDDPTSLASNYVNALHRDRTGQLWVGTTRGLNILDEKTGTFRLFKPQELGTRFVVDLLGDTSGRIWIATSFSGVYQYDPKLDQLTHYDVSNTPVLQSNQIMSVYQDSDHNIWFGSLNGGACQWSYRQKKFINHPVQAYLSTQTVYETLEDNNGTYWFSTNSGLLSFNPKKNTHRVFDGSNGLEATQFNFKSALKDRQGNLYFGSVDGLCYFNPDSIAKRVFDPPVYFTDLKLFNKEVRADGELMLTKRLDETKELVFNYEQNVITFDFVAINYFSKQTNYYTYYLEGFEETWGPKTTVNSQTYTNLSPGTYTFHVRSYQSNGDLSPTERTLQLVVKPPFWRTTFAYLFYGLLGIGLLVLYRRVITYLNRQKMAVQMERVEREKSRELNQQKLNFFTFLSNEFKTPITLIIAEIDELIQNNQAWRADSATNYSIIKNNARRLQALIDQITELRKTGHEIQKIHLVDADIIAFIKETLKGFDPLLRARQIYKRLTFSPPYLMASFDAGKLEMIIGNVYFYLIDQLAEGDELNFDVEIVKTSDQATAELQLTFTFNGQPGLLKSLETSYQYAGNSEEIFAQNNSLSIGILLTFSLLKMLSGRVIFSDMDDWGRISLQIPIRKTPVSKATANSKIEHSISRHIVDSPEVNLGRDGDLFSFPVEDSLLNDKPNLLIIERSKELAQFLKRHYGETYRISVATTFNEALKKAESRLPEIILCDSNMLDKEFKSICLVLKSNPQTQHIPIILLLENEEDKTIIEGLNSGAEGYISKPFSLKEMDLMITNQLKTVSLLKTKLTGSLAGSLLSSLPRHNKDQEFVLRFASLINQQYKNKDVTADVLAQQMKCSRSQLHMKLKTLTGLSTKEYLNDYRLMLARELLESGTSVTEAAFEVGFSDPNYFGRAFKNKFGITPSKIY</sequence>
<dbReference type="InterPro" id="IPR011123">
    <property type="entry name" value="Y_Y_Y"/>
</dbReference>
<dbReference type="InterPro" id="IPR036097">
    <property type="entry name" value="HisK_dim/P_sf"/>
</dbReference>
<keyword evidence="8" id="KW-0812">Transmembrane</keyword>
<dbReference type="KEGG" id="senf:GJR95_36060"/>
<dbReference type="PROSITE" id="PS01124">
    <property type="entry name" value="HTH_ARAC_FAMILY_2"/>
    <property type="match status" value="1"/>
</dbReference>
<keyword evidence="12" id="KW-1185">Reference proteome</keyword>
<dbReference type="SMART" id="SM00448">
    <property type="entry name" value="REC"/>
    <property type="match status" value="1"/>
</dbReference>
<dbReference type="Gene3D" id="2.130.10.10">
    <property type="entry name" value="YVTN repeat-like/Quinoprotein amine dehydrogenase"/>
    <property type="match status" value="2"/>
</dbReference>
<dbReference type="PROSITE" id="PS50110">
    <property type="entry name" value="RESPONSE_REGULATORY"/>
    <property type="match status" value="1"/>
</dbReference>
<keyword evidence="6" id="KW-0804">Transcription</keyword>
<keyword evidence="8" id="KW-1133">Transmembrane helix</keyword>
<dbReference type="InterPro" id="IPR013783">
    <property type="entry name" value="Ig-like_fold"/>
</dbReference>
<dbReference type="InterPro" id="IPR001789">
    <property type="entry name" value="Sig_transdc_resp-reg_receiver"/>
</dbReference>
<feature type="modified residue" description="4-aspartylphosphate" evidence="7">
    <location>
        <position position="1169"/>
    </location>
</feature>
<evidence type="ECO:0000256" key="2">
    <source>
        <dbReference type="ARBA" id="ARBA00012438"/>
    </source>
</evidence>
<accession>A0A6P1W5E2</accession>
<dbReference type="Proteomes" id="UP000464577">
    <property type="component" value="Chromosome"/>
</dbReference>
<dbReference type="InterPro" id="IPR011110">
    <property type="entry name" value="Reg_prop"/>
</dbReference>
<evidence type="ECO:0000313" key="11">
    <source>
        <dbReference type="EMBL" id="QHW00105.1"/>
    </source>
</evidence>
<keyword evidence="8" id="KW-0472">Membrane</keyword>
<keyword evidence="5" id="KW-0238">DNA-binding</keyword>
<protein>
    <recommendedName>
        <fullName evidence="2">histidine kinase</fullName>
        <ecNumber evidence="2">2.7.13.3</ecNumber>
    </recommendedName>
</protein>
<dbReference type="PROSITE" id="PS00041">
    <property type="entry name" value="HTH_ARAC_FAMILY_1"/>
    <property type="match status" value="1"/>
</dbReference>
<comment type="catalytic activity">
    <reaction evidence="1">
        <text>ATP + protein L-histidine = ADP + protein N-phospho-L-histidine.</text>
        <dbReference type="EC" id="2.7.13.3"/>
    </reaction>
</comment>
<dbReference type="Pfam" id="PF07494">
    <property type="entry name" value="Reg_prop"/>
    <property type="match status" value="4"/>
</dbReference>
<dbReference type="PANTHER" id="PTHR43547:SF2">
    <property type="entry name" value="HYBRID SIGNAL TRANSDUCTION HISTIDINE KINASE C"/>
    <property type="match status" value="1"/>
</dbReference>
<name>A0A6P1W5E2_9BACT</name>
<dbReference type="SMART" id="SM00342">
    <property type="entry name" value="HTH_ARAC"/>
    <property type="match status" value="1"/>
</dbReference>
<keyword evidence="3 7" id="KW-0597">Phosphoprotein</keyword>
<dbReference type="InterPro" id="IPR020449">
    <property type="entry name" value="Tscrpt_reg_AraC-type_HTH"/>
</dbReference>
<dbReference type="SUPFAM" id="SSF101898">
    <property type="entry name" value="NHL repeat"/>
    <property type="match status" value="1"/>
</dbReference>
<dbReference type="Gene3D" id="3.40.50.2300">
    <property type="match status" value="1"/>
</dbReference>
<feature type="domain" description="Response regulatory" evidence="10">
    <location>
        <begin position="1121"/>
        <end position="1236"/>
    </location>
</feature>
<evidence type="ECO:0000256" key="3">
    <source>
        <dbReference type="ARBA" id="ARBA00022553"/>
    </source>
</evidence>
<dbReference type="Gene3D" id="1.10.10.60">
    <property type="entry name" value="Homeodomain-like"/>
    <property type="match status" value="1"/>
</dbReference>
<feature type="transmembrane region" description="Helical" evidence="8">
    <location>
        <begin position="792"/>
        <end position="813"/>
    </location>
</feature>
<organism evidence="11 12">
    <name type="scientific">Spirosoma endbachense</name>
    <dbReference type="NCBI Taxonomy" id="2666025"/>
    <lineage>
        <taxon>Bacteria</taxon>
        <taxon>Pseudomonadati</taxon>
        <taxon>Bacteroidota</taxon>
        <taxon>Cytophagia</taxon>
        <taxon>Cytophagales</taxon>
        <taxon>Cytophagaceae</taxon>
        <taxon>Spirosoma</taxon>
    </lineage>
</organism>
<dbReference type="InterPro" id="IPR011006">
    <property type="entry name" value="CheY-like_superfamily"/>
</dbReference>
<dbReference type="InterPro" id="IPR018060">
    <property type="entry name" value="HTH_AraC"/>
</dbReference>
<evidence type="ECO:0000259" key="9">
    <source>
        <dbReference type="PROSITE" id="PS01124"/>
    </source>
</evidence>
<proteinExistence type="predicted"/>
<evidence type="ECO:0000259" key="10">
    <source>
        <dbReference type="PROSITE" id="PS50110"/>
    </source>
</evidence>
<reference evidence="11 12" key="1">
    <citation type="submission" date="2019-11" db="EMBL/GenBank/DDBJ databases">
        <title>Spirosoma endbachense sp. nov., isolated from a natural salt meadow.</title>
        <authorList>
            <person name="Rojas J."/>
            <person name="Ambika Manirajan B."/>
            <person name="Ratering S."/>
            <person name="Suarez C."/>
            <person name="Geissler-Plaum R."/>
            <person name="Schnell S."/>
        </authorList>
    </citation>
    <scope>NUCLEOTIDE SEQUENCE [LARGE SCALE GENOMIC DNA]</scope>
    <source>
        <strain evidence="11 12">I-24</strain>
    </source>
</reference>
<evidence type="ECO:0000256" key="7">
    <source>
        <dbReference type="PROSITE-ProRule" id="PRU00169"/>
    </source>
</evidence>
<dbReference type="Pfam" id="PF12833">
    <property type="entry name" value="HTH_18"/>
    <property type="match status" value="1"/>
</dbReference>
<evidence type="ECO:0000256" key="6">
    <source>
        <dbReference type="ARBA" id="ARBA00023163"/>
    </source>
</evidence>
<dbReference type="CDD" id="cd00082">
    <property type="entry name" value="HisKA"/>
    <property type="match status" value="1"/>
</dbReference>
<dbReference type="Gene3D" id="1.10.287.130">
    <property type="match status" value="1"/>
</dbReference>
<dbReference type="FunFam" id="2.60.40.10:FF:000791">
    <property type="entry name" value="Two-component system sensor histidine kinase/response regulator"/>
    <property type="match status" value="1"/>
</dbReference>